<dbReference type="PANTHER" id="PTHR23272">
    <property type="entry name" value="BED FINGER-RELATED"/>
    <property type="match status" value="1"/>
</dbReference>
<reference evidence="3" key="2">
    <citation type="journal article" date="2024" name="Plant">
        <title>Genomic evolution and insights into agronomic trait innovations of Sesamum species.</title>
        <authorList>
            <person name="Miao H."/>
            <person name="Wang L."/>
            <person name="Qu L."/>
            <person name="Liu H."/>
            <person name="Sun Y."/>
            <person name="Le M."/>
            <person name="Wang Q."/>
            <person name="Wei S."/>
            <person name="Zheng Y."/>
            <person name="Lin W."/>
            <person name="Duan Y."/>
            <person name="Cao H."/>
            <person name="Xiong S."/>
            <person name="Wang X."/>
            <person name="Wei L."/>
            <person name="Li C."/>
            <person name="Ma Q."/>
            <person name="Ju M."/>
            <person name="Zhao R."/>
            <person name="Li G."/>
            <person name="Mu C."/>
            <person name="Tian Q."/>
            <person name="Mei H."/>
            <person name="Zhang T."/>
            <person name="Gao T."/>
            <person name="Zhang H."/>
        </authorList>
    </citation>
    <scope>NUCLEOTIDE SEQUENCE</scope>
    <source>
        <strain evidence="3">G02</strain>
    </source>
</reference>
<dbReference type="SUPFAM" id="SSF53098">
    <property type="entry name" value="Ribonuclease H-like"/>
    <property type="match status" value="1"/>
</dbReference>
<dbReference type="InterPro" id="IPR012337">
    <property type="entry name" value="RNaseH-like_sf"/>
</dbReference>
<evidence type="ECO:0000259" key="1">
    <source>
        <dbReference type="Pfam" id="PF05699"/>
    </source>
</evidence>
<dbReference type="Pfam" id="PF14372">
    <property type="entry name" value="hAT-like_RNase-H"/>
    <property type="match status" value="1"/>
</dbReference>
<feature type="domain" description="hAT-like transposase RNase-H fold" evidence="2">
    <location>
        <begin position="26"/>
        <end position="130"/>
    </location>
</feature>
<dbReference type="EMBL" id="JACGWJ010000029">
    <property type="protein sequence ID" value="KAL0303301.1"/>
    <property type="molecule type" value="Genomic_DNA"/>
</dbReference>
<feature type="domain" description="HAT C-terminal dimerisation" evidence="1">
    <location>
        <begin position="184"/>
        <end position="264"/>
    </location>
</feature>
<accession>A0AAW2K8X8</accession>
<dbReference type="InterPro" id="IPR025525">
    <property type="entry name" value="hAT-like_transposase_RNase-H"/>
</dbReference>
<gene>
    <name evidence="3" type="ORF">Sradi_6198200</name>
</gene>
<evidence type="ECO:0000259" key="2">
    <source>
        <dbReference type="Pfam" id="PF14372"/>
    </source>
</evidence>
<dbReference type="GO" id="GO:0003677">
    <property type="term" value="F:DNA binding"/>
    <property type="evidence" value="ECO:0007669"/>
    <property type="project" value="InterPro"/>
</dbReference>
<dbReference type="PANTHER" id="PTHR23272:SF193">
    <property type="entry name" value="OS07G0624100 PROTEIN"/>
    <property type="match status" value="1"/>
</dbReference>
<organism evidence="3">
    <name type="scientific">Sesamum radiatum</name>
    <name type="common">Black benniseed</name>
    <dbReference type="NCBI Taxonomy" id="300843"/>
    <lineage>
        <taxon>Eukaryota</taxon>
        <taxon>Viridiplantae</taxon>
        <taxon>Streptophyta</taxon>
        <taxon>Embryophyta</taxon>
        <taxon>Tracheophyta</taxon>
        <taxon>Spermatophyta</taxon>
        <taxon>Magnoliopsida</taxon>
        <taxon>eudicotyledons</taxon>
        <taxon>Gunneridae</taxon>
        <taxon>Pentapetalae</taxon>
        <taxon>asterids</taxon>
        <taxon>lamiids</taxon>
        <taxon>Lamiales</taxon>
        <taxon>Pedaliaceae</taxon>
        <taxon>Sesamum</taxon>
    </lineage>
</organism>
<sequence length="420" mass="48144">MDMDWINVRNFVKFLKIFYNVTLKFSGSSYITSNAFFRELATLHVSLTTMMKGDYHMASMAIRMRDKFNKYWGNIDNMNWFLFVAILLDPRYKLKYVSFGLATIYESDPSFVKRMTEKIEDMLHLLYKQYAHSSLEHTSKDKDSIQDYIFMQLDGEDDPSELLESQFAKHLEEEQCAESKSKVTRYLLDGCEKSSKDFDVLKWWKSSSSKYPILSKIAKDVLAIPVSTIASESAFSTSGRVIDAFRSSLSPKMVEALICTQDWLRASPRIDFCAIMEDIEMFEEFEQGFGSARVRSFRLPSPGLGLGHEIRHGSHPGLDIYAYYLRPCYAELLDIGTSYPIRATTVATASPSITHLQVYRRDLYCVMTGDGSSFWNSPSSLHTLTAPDKAYDDHIRDTVTSRTNPRYSHPVHVTVVIPQV</sequence>
<comment type="caution">
    <text evidence="3">The sequence shown here is derived from an EMBL/GenBank/DDBJ whole genome shotgun (WGS) entry which is preliminary data.</text>
</comment>
<dbReference type="GO" id="GO:0046983">
    <property type="term" value="F:protein dimerization activity"/>
    <property type="evidence" value="ECO:0007669"/>
    <property type="project" value="InterPro"/>
</dbReference>
<protein>
    <submittedName>
        <fullName evidence="3">AC transposase</fullName>
    </submittedName>
</protein>
<dbReference type="Pfam" id="PF05699">
    <property type="entry name" value="Dimer_Tnp_hAT"/>
    <property type="match status" value="1"/>
</dbReference>
<reference evidence="3" key="1">
    <citation type="submission" date="2020-06" db="EMBL/GenBank/DDBJ databases">
        <authorList>
            <person name="Li T."/>
            <person name="Hu X."/>
            <person name="Zhang T."/>
            <person name="Song X."/>
            <person name="Zhang H."/>
            <person name="Dai N."/>
            <person name="Sheng W."/>
            <person name="Hou X."/>
            <person name="Wei L."/>
        </authorList>
    </citation>
    <scope>NUCLEOTIDE SEQUENCE</scope>
    <source>
        <strain evidence="3">G02</strain>
        <tissue evidence="3">Leaf</tissue>
    </source>
</reference>
<dbReference type="AlphaFoldDB" id="A0AAW2K8X8"/>
<proteinExistence type="predicted"/>
<name>A0AAW2K8X8_SESRA</name>
<evidence type="ECO:0000313" key="3">
    <source>
        <dbReference type="EMBL" id="KAL0303301.1"/>
    </source>
</evidence>
<dbReference type="InterPro" id="IPR008906">
    <property type="entry name" value="HATC_C_dom"/>
</dbReference>